<feature type="compositionally biased region" description="Basic and acidic residues" evidence="1">
    <location>
        <begin position="382"/>
        <end position="400"/>
    </location>
</feature>
<feature type="region of interest" description="Disordered" evidence="1">
    <location>
        <begin position="371"/>
        <end position="428"/>
    </location>
</feature>
<dbReference type="Proteomes" id="UP000030669">
    <property type="component" value="Unassembled WGS sequence"/>
</dbReference>
<feature type="compositionally biased region" description="Polar residues" evidence="1">
    <location>
        <begin position="405"/>
        <end position="419"/>
    </location>
</feature>
<feature type="region of interest" description="Disordered" evidence="1">
    <location>
        <begin position="93"/>
        <end position="165"/>
    </location>
</feature>
<feature type="compositionally biased region" description="Basic and acidic residues" evidence="1">
    <location>
        <begin position="140"/>
        <end position="159"/>
    </location>
</feature>
<evidence type="ECO:0000256" key="1">
    <source>
        <dbReference type="SAM" id="MobiDB-lite"/>
    </source>
</evidence>
<dbReference type="STRING" id="670483.S7Q4Z1"/>
<dbReference type="HOGENOM" id="CLU_026658_0_0_1"/>
<keyword evidence="3" id="KW-1185">Reference proteome</keyword>
<evidence type="ECO:0000313" key="3">
    <source>
        <dbReference type="Proteomes" id="UP000030669"/>
    </source>
</evidence>
<feature type="region of interest" description="Disordered" evidence="1">
    <location>
        <begin position="315"/>
        <end position="346"/>
    </location>
</feature>
<reference evidence="2 3" key="1">
    <citation type="journal article" date="2012" name="Science">
        <title>The Paleozoic origin of enzymatic lignin decomposition reconstructed from 31 fungal genomes.</title>
        <authorList>
            <person name="Floudas D."/>
            <person name="Binder M."/>
            <person name="Riley R."/>
            <person name="Barry K."/>
            <person name="Blanchette R.A."/>
            <person name="Henrissat B."/>
            <person name="Martinez A.T."/>
            <person name="Otillar R."/>
            <person name="Spatafora J.W."/>
            <person name="Yadav J.S."/>
            <person name="Aerts A."/>
            <person name="Benoit I."/>
            <person name="Boyd A."/>
            <person name="Carlson A."/>
            <person name="Copeland A."/>
            <person name="Coutinho P.M."/>
            <person name="de Vries R.P."/>
            <person name="Ferreira P."/>
            <person name="Findley K."/>
            <person name="Foster B."/>
            <person name="Gaskell J."/>
            <person name="Glotzer D."/>
            <person name="Gorecki P."/>
            <person name="Heitman J."/>
            <person name="Hesse C."/>
            <person name="Hori C."/>
            <person name="Igarashi K."/>
            <person name="Jurgens J.A."/>
            <person name="Kallen N."/>
            <person name="Kersten P."/>
            <person name="Kohler A."/>
            <person name="Kuees U."/>
            <person name="Kumar T.K.A."/>
            <person name="Kuo A."/>
            <person name="LaButti K."/>
            <person name="Larrondo L.F."/>
            <person name="Lindquist E."/>
            <person name="Ling A."/>
            <person name="Lombard V."/>
            <person name="Lucas S."/>
            <person name="Lundell T."/>
            <person name="Martin R."/>
            <person name="McLaughlin D.J."/>
            <person name="Morgenstern I."/>
            <person name="Morin E."/>
            <person name="Murat C."/>
            <person name="Nagy L.G."/>
            <person name="Nolan M."/>
            <person name="Ohm R.A."/>
            <person name="Patyshakuliyeva A."/>
            <person name="Rokas A."/>
            <person name="Ruiz-Duenas F.J."/>
            <person name="Sabat G."/>
            <person name="Salamov A."/>
            <person name="Samejima M."/>
            <person name="Schmutz J."/>
            <person name="Slot J.C."/>
            <person name="St John F."/>
            <person name="Stenlid J."/>
            <person name="Sun H."/>
            <person name="Sun S."/>
            <person name="Syed K."/>
            <person name="Tsang A."/>
            <person name="Wiebenga A."/>
            <person name="Young D."/>
            <person name="Pisabarro A."/>
            <person name="Eastwood D.C."/>
            <person name="Martin F."/>
            <person name="Cullen D."/>
            <person name="Grigoriev I.V."/>
            <person name="Hibbett D.S."/>
        </authorList>
    </citation>
    <scope>NUCLEOTIDE SEQUENCE [LARGE SCALE GENOMIC DNA]</scope>
    <source>
        <strain evidence="2 3">ATCC 11539</strain>
    </source>
</reference>
<feature type="compositionally biased region" description="Low complexity" evidence="1">
    <location>
        <begin position="42"/>
        <end position="67"/>
    </location>
</feature>
<dbReference type="OMA" id="DGSNAWR"/>
<dbReference type="OrthoDB" id="3365472at2759"/>
<accession>S7Q4Z1</accession>
<feature type="compositionally biased region" description="Low complexity" evidence="1">
    <location>
        <begin position="103"/>
        <end position="117"/>
    </location>
</feature>
<proteinExistence type="predicted"/>
<name>S7Q4Z1_GLOTA</name>
<dbReference type="eggNOG" id="ENOG502SH61">
    <property type="taxonomic scope" value="Eukaryota"/>
</dbReference>
<sequence>MKDINNLSGALAYNYNPDRYSPPVPPVPHNSLTGLNEESDSSDSTTSSSVLSRSPPSSDSDVSPASTRPKSQHTESSCLPKHLATLARIYDFPPIPPAPPLLTPASPTSTLSSSPSSHDSYQSGIMMAARRISETLRPAKRSDKDSRADVMQRERERKPIPGWTDGSDAWRADVYSFAKPMDPSTVGKRAEEGIERAYGGFAASPHRSRGVCSTLSDAGVPDLRASTQSLDGGARKAVDELYEKYPLSHSKRSESRVSLQYNPSFTSLCSTSPSAVEDSLLGSRSLPSAGVRRREVKLVKPGAEGKLLVPDVKMVSRSPPSSYASSATTASWYPSSSRRSFGSIPSIRSPLSRVGSELMMGEVQEECESLEDSASEYGWRSESSRCKGKEERERERKEKLLVGGSSETTPTFSCGSESGSLPAPKRPTVETRTWSYDNLLTYPAMPLPVKKVKRKERKIVDGEEKEVEVEVDVCEPKRLFLFPGKEVFRG</sequence>
<dbReference type="KEGG" id="gtr:GLOTRDRAFT_116440"/>
<evidence type="ECO:0000313" key="2">
    <source>
        <dbReference type="EMBL" id="EPQ54588.1"/>
    </source>
</evidence>
<protein>
    <submittedName>
        <fullName evidence="2">Uncharacterized protein</fullName>
    </submittedName>
</protein>
<feature type="region of interest" description="Disordered" evidence="1">
    <location>
        <begin position="1"/>
        <end position="80"/>
    </location>
</feature>
<gene>
    <name evidence="2" type="ORF">GLOTRDRAFT_116440</name>
</gene>
<dbReference type="AlphaFoldDB" id="S7Q4Z1"/>
<organism evidence="2 3">
    <name type="scientific">Gloeophyllum trabeum (strain ATCC 11539 / FP-39264 / Madison 617)</name>
    <name type="common">Brown rot fungus</name>
    <dbReference type="NCBI Taxonomy" id="670483"/>
    <lineage>
        <taxon>Eukaryota</taxon>
        <taxon>Fungi</taxon>
        <taxon>Dikarya</taxon>
        <taxon>Basidiomycota</taxon>
        <taxon>Agaricomycotina</taxon>
        <taxon>Agaricomycetes</taxon>
        <taxon>Gloeophyllales</taxon>
        <taxon>Gloeophyllaceae</taxon>
        <taxon>Gloeophyllum</taxon>
    </lineage>
</organism>
<feature type="compositionally biased region" description="Low complexity" evidence="1">
    <location>
        <begin position="316"/>
        <end position="346"/>
    </location>
</feature>
<dbReference type="GeneID" id="19300183"/>
<feature type="compositionally biased region" description="Pro residues" evidence="1">
    <location>
        <begin position="93"/>
        <end position="102"/>
    </location>
</feature>
<dbReference type="EMBL" id="KB469303">
    <property type="protein sequence ID" value="EPQ54588.1"/>
    <property type="molecule type" value="Genomic_DNA"/>
</dbReference>
<dbReference type="RefSeq" id="XP_007866871.1">
    <property type="nucleotide sequence ID" value="XM_007868680.1"/>
</dbReference>